<dbReference type="VEuPathDB" id="TriTrypDB:ADEAN_000921900"/>
<dbReference type="EMBL" id="LR877166">
    <property type="protein sequence ID" value="CAD2221687.1"/>
    <property type="molecule type" value="Genomic_DNA"/>
</dbReference>
<dbReference type="AlphaFoldDB" id="A0A7G2CRB4"/>
<dbReference type="Proteomes" id="UP000515908">
    <property type="component" value="Chromosome 22"/>
</dbReference>
<evidence type="ECO:0000256" key="1">
    <source>
        <dbReference type="SAM" id="MobiDB-lite"/>
    </source>
</evidence>
<evidence type="ECO:0000313" key="3">
    <source>
        <dbReference type="Proteomes" id="UP000515908"/>
    </source>
</evidence>
<gene>
    <name evidence="2" type="ORF">ADEAN_000921900</name>
</gene>
<protein>
    <submittedName>
        <fullName evidence="2">Uncharacterized protein</fullName>
    </submittedName>
</protein>
<evidence type="ECO:0000313" key="2">
    <source>
        <dbReference type="EMBL" id="CAD2221687.1"/>
    </source>
</evidence>
<name>A0A7G2CRB4_9TRYP</name>
<feature type="region of interest" description="Disordered" evidence="1">
    <location>
        <begin position="86"/>
        <end position="114"/>
    </location>
</feature>
<organism evidence="2 3">
    <name type="scientific">Angomonas deanei</name>
    <dbReference type="NCBI Taxonomy" id="59799"/>
    <lineage>
        <taxon>Eukaryota</taxon>
        <taxon>Discoba</taxon>
        <taxon>Euglenozoa</taxon>
        <taxon>Kinetoplastea</taxon>
        <taxon>Metakinetoplastina</taxon>
        <taxon>Trypanosomatida</taxon>
        <taxon>Trypanosomatidae</taxon>
        <taxon>Strigomonadinae</taxon>
        <taxon>Angomonas</taxon>
    </lineage>
</organism>
<reference evidence="2 3" key="1">
    <citation type="submission" date="2020-08" db="EMBL/GenBank/DDBJ databases">
        <authorList>
            <person name="Newling K."/>
            <person name="Davey J."/>
            <person name="Forrester S."/>
        </authorList>
    </citation>
    <scope>NUCLEOTIDE SEQUENCE [LARGE SCALE GENOMIC DNA]</scope>
    <source>
        <strain evidence="3">Crithidia deanei Carvalho (ATCC PRA-265)</strain>
    </source>
</reference>
<keyword evidence="3" id="KW-1185">Reference proteome</keyword>
<proteinExistence type="predicted"/>
<accession>A0A7G2CRB4</accession>
<sequence length="258" mass="30760">MTWSPRLEKDLTDKAQLSVFYIQQLEHVIQHYLEELNKPIYKSGPVTTAQTEEKDGNEKKIQFWLSEHESVWMTLKELRLFQQEQKEKEKGKKNENDAEEIHHEENNENENDDIVMKTETELDLQEENDNHNHNNALTLSANTLARYSNALPGMPLLPPVDYNLFDWCIRLGLCTQSAIYYYYPRIFQEWRYDLREMIQYEKNNEKNKETLRKKLLLETDPQAVSVMQQLVEDPSLQLPEELVQLVETVLYKREKLQL</sequence>
<feature type="compositionally biased region" description="Basic and acidic residues" evidence="1">
    <location>
        <begin position="86"/>
        <end position="106"/>
    </location>
</feature>